<keyword evidence="2" id="KW-1185">Reference proteome</keyword>
<protein>
    <submittedName>
        <fullName evidence="1">Uncharacterized protein</fullName>
    </submittedName>
</protein>
<comment type="caution">
    <text evidence="1">The sequence shown here is derived from an EMBL/GenBank/DDBJ whole genome shotgun (WGS) entry which is preliminary data.</text>
</comment>
<dbReference type="EMBL" id="CAJDYZ010012012">
    <property type="protein sequence ID" value="CAD1480460.1"/>
    <property type="molecule type" value="Genomic_DNA"/>
</dbReference>
<organism evidence="1 2">
    <name type="scientific">Heterotrigona itama</name>
    <dbReference type="NCBI Taxonomy" id="395501"/>
    <lineage>
        <taxon>Eukaryota</taxon>
        <taxon>Metazoa</taxon>
        <taxon>Ecdysozoa</taxon>
        <taxon>Arthropoda</taxon>
        <taxon>Hexapoda</taxon>
        <taxon>Insecta</taxon>
        <taxon>Pterygota</taxon>
        <taxon>Neoptera</taxon>
        <taxon>Endopterygota</taxon>
        <taxon>Hymenoptera</taxon>
        <taxon>Apocrita</taxon>
        <taxon>Aculeata</taxon>
        <taxon>Apoidea</taxon>
        <taxon>Anthophila</taxon>
        <taxon>Apidae</taxon>
        <taxon>Heterotrigona</taxon>
    </lineage>
</organism>
<evidence type="ECO:0000313" key="1">
    <source>
        <dbReference type="EMBL" id="CAD1480460.1"/>
    </source>
</evidence>
<feature type="non-terminal residue" evidence="1">
    <location>
        <position position="1"/>
    </location>
</feature>
<name>A0A6V7HMH7_9HYME</name>
<proteinExistence type="predicted"/>
<evidence type="ECO:0000313" key="2">
    <source>
        <dbReference type="Proteomes" id="UP000752696"/>
    </source>
</evidence>
<reference evidence="1" key="1">
    <citation type="submission" date="2020-07" db="EMBL/GenBank/DDBJ databases">
        <authorList>
            <person name="Nazaruddin N."/>
        </authorList>
    </citation>
    <scope>NUCLEOTIDE SEQUENCE</scope>
</reference>
<gene>
    <name evidence="1" type="ORF">MHI_LOCUS938330</name>
</gene>
<sequence length="54" mass="6610">RFITRARNDKHVYDDNTKKRERLRWKRIRQNRIVSSLKISLVLTQDSEAWKIIG</sequence>
<dbReference type="AlphaFoldDB" id="A0A6V7HMH7"/>
<accession>A0A6V7HMH7</accession>
<dbReference type="Proteomes" id="UP000752696">
    <property type="component" value="Unassembled WGS sequence"/>
</dbReference>